<protein>
    <recommendedName>
        <fullName evidence="3">LMBR1 domain-containing protein</fullName>
    </recommendedName>
</protein>
<keyword evidence="2" id="KW-0614">Plasmid</keyword>
<evidence type="ECO:0000313" key="2">
    <source>
        <dbReference type="EMBL" id="AJF79762.1"/>
    </source>
</evidence>
<accession>A0A0C4Y8U1</accession>
<geneLocation type="plasmid" evidence="2">
    <name>PKPCAPSS</name>
</geneLocation>
<keyword evidence="1" id="KW-1133">Transmembrane helix</keyword>
<keyword evidence="1" id="KW-0472">Membrane</keyword>
<dbReference type="RefSeq" id="WP_109885684.1">
    <property type="nucleotide sequence ID" value="NZ_BGNZ01000086.1"/>
</dbReference>
<proteinExistence type="predicted"/>
<evidence type="ECO:0008006" key="3">
    <source>
        <dbReference type="Google" id="ProtNLM"/>
    </source>
</evidence>
<name>A0A0C4Y8U1_KLEPN</name>
<reference evidence="2" key="1">
    <citation type="submission" date="2014-10" db="EMBL/GenBank/DDBJ databases">
        <authorList>
            <person name="Ageevets V.A."/>
            <person name="Sopova I.V."/>
            <person name="Partina I.V."/>
            <person name="Malakhova M.V."/>
            <person name="Ilina E.N."/>
            <person name="Kostryukova E.S."/>
            <person name="Sidorenko S.V."/>
        </authorList>
    </citation>
    <scope>NUCLEOTIDE SEQUENCE</scope>
    <source>
        <strain evidence="2">565</strain>
        <plasmid evidence="2">PKPCAPSS</plasmid>
    </source>
</reference>
<keyword evidence="1" id="KW-0812">Transmembrane</keyword>
<feature type="transmembrane region" description="Helical" evidence="1">
    <location>
        <begin position="40"/>
        <end position="61"/>
    </location>
</feature>
<reference evidence="2" key="2">
    <citation type="journal article" date="2017" name="Antimicrob. Agents Chemother.">
        <title>Genetic Environment of the blaKPC-2 Gene in a Klebsiella pneumoniae Isolate That May Have Been Imported to Russia from Southeast Asia.</title>
        <authorList>
            <person name="Ageevets V."/>
            <person name="Sopova J."/>
            <person name="Lazareva I."/>
            <person name="Malakhova M."/>
            <person name="Ilina E."/>
            <person name="Kostryukova E."/>
            <person name="Babenko V."/>
            <person name="Carattoli A."/>
            <person name="Lobzin Y."/>
            <person name="Uskov A."/>
            <person name="Sidorenko S."/>
        </authorList>
    </citation>
    <scope>NUCLEOTIDE SEQUENCE</scope>
    <source>
        <strain evidence="2">565</strain>
        <plasmid evidence="2">PKPCAPSS</plasmid>
    </source>
</reference>
<sequence>MIYAGVLKPFVGAISVGFLISLIIVIWLMWRYRKWGKDRFLTESLVILVVFIASLITVFLLPTYNDEDVKYGEKLSSCRMIEENAFNGSFNENVNKINCDGVITNIPVSTYQKMIYAYQEKNKGG</sequence>
<organism evidence="2">
    <name type="scientific">Klebsiella pneumoniae</name>
    <dbReference type="NCBI Taxonomy" id="573"/>
    <lineage>
        <taxon>Bacteria</taxon>
        <taxon>Pseudomonadati</taxon>
        <taxon>Pseudomonadota</taxon>
        <taxon>Gammaproteobacteria</taxon>
        <taxon>Enterobacterales</taxon>
        <taxon>Enterobacteriaceae</taxon>
        <taxon>Klebsiella/Raoultella group</taxon>
        <taxon>Klebsiella</taxon>
        <taxon>Klebsiella pneumoniae complex</taxon>
    </lineage>
</organism>
<feature type="transmembrane region" description="Helical" evidence="1">
    <location>
        <begin position="6"/>
        <end position="28"/>
    </location>
</feature>
<dbReference type="EMBL" id="KP008371">
    <property type="protein sequence ID" value="AJF79762.1"/>
    <property type="molecule type" value="Genomic_DNA"/>
</dbReference>
<evidence type="ECO:0000256" key="1">
    <source>
        <dbReference type="SAM" id="Phobius"/>
    </source>
</evidence>
<dbReference type="AlphaFoldDB" id="A0A0C4Y8U1"/>